<dbReference type="Proteomes" id="UP000337909">
    <property type="component" value="Unassembled WGS sequence"/>
</dbReference>
<proteinExistence type="predicted"/>
<accession>A0A5E7C4R7</accession>
<gene>
    <name evidence="1" type="ORF">PS691_02478</name>
</gene>
<evidence type="ECO:0000313" key="2">
    <source>
        <dbReference type="Proteomes" id="UP000337909"/>
    </source>
</evidence>
<organism evidence="1 2">
    <name type="scientific">Pseudomonas fluorescens</name>
    <dbReference type="NCBI Taxonomy" id="294"/>
    <lineage>
        <taxon>Bacteria</taxon>
        <taxon>Pseudomonadati</taxon>
        <taxon>Pseudomonadota</taxon>
        <taxon>Gammaproteobacteria</taxon>
        <taxon>Pseudomonadales</taxon>
        <taxon>Pseudomonadaceae</taxon>
        <taxon>Pseudomonas</taxon>
    </lineage>
</organism>
<evidence type="ECO:0000313" key="1">
    <source>
        <dbReference type="EMBL" id="VVN99090.1"/>
    </source>
</evidence>
<dbReference type="EMBL" id="CABVHQ010000021">
    <property type="protein sequence ID" value="VVN99090.1"/>
    <property type="molecule type" value="Genomic_DNA"/>
</dbReference>
<protein>
    <submittedName>
        <fullName evidence="1">Uncharacterized protein</fullName>
    </submittedName>
</protein>
<reference evidence="1 2" key="1">
    <citation type="submission" date="2019-09" db="EMBL/GenBank/DDBJ databases">
        <authorList>
            <person name="Chandra G."/>
            <person name="Truman W A."/>
        </authorList>
    </citation>
    <scope>NUCLEOTIDE SEQUENCE [LARGE SCALE GENOMIC DNA]</scope>
    <source>
        <strain evidence="1">PS691</strain>
    </source>
</reference>
<dbReference type="RefSeq" id="WP_150642483.1">
    <property type="nucleotide sequence ID" value="NZ_CABVHQ010000021.1"/>
</dbReference>
<name>A0A5E7C4R7_PSEFL</name>
<dbReference type="OrthoDB" id="6910208at2"/>
<dbReference type="AlphaFoldDB" id="A0A5E7C4R7"/>
<sequence length="77" mass="9049">MRFLWSLFTPRRQYRSFALLDRKGCCQALRQCHLAPIGDGWVEIEEIRLNWLQRPLPANARINPRIPRSPAQFALTS</sequence>